<keyword evidence="6 11" id="KW-1133">Transmembrane helix</keyword>
<accession>A0A9N6WSB1</accession>
<evidence type="ECO:0000256" key="11">
    <source>
        <dbReference type="SAM" id="Phobius"/>
    </source>
</evidence>
<dbReference type="PANTHER" id="PTHR12869">
    <property type="entry name" value="SMALL SEVEN TRANSMEMBRANE DOMAIN-CONTAINING PROTEIN"/>
    <property type="match status" value="1"/>
</dbReference>
<dbReference type="EMBL" id="OC978391">
    <property type="protein sequence ID" value="CAG4635046.1"/>
    <property type="molecule type" value="Genomic_DNA"/>
</dbReference>
<feature type="transmembrane region" description="Helical" evidence="11">
    <location>
        <begin position="170"/>
        <end position="188"/>
    </location>
</feature>
<evidence type="ECO:0000256" key="4">
    <source>
        <dbReference type="ARBA" id="ARBA00022692"/>
    </source>
</evidence>
<keyword evidence="4 11" id="KW-0812">Transmembrane</keyword>
<keyword evidence="3" id="KW-1003">Cell membrane</keyword>
<evidence type="ECO:0000256" key="8">
    <source>
        <dbReference type="ARBA" id="ARBA00034739"/>
    </source>
</evidence>
<comment type="subcellular location">
    <subcellularLocation>
        <location evidence="2">Cell membrane</location>
        <topology evidence="2">Multi-pass membrane protein</topology>
    </subcellularLocation>
    <subcellularLocation>
        <location evidence="1">Endoplasmic reticulum membrane</location>
        <topology evidence="1">Multi-pass membrane protein</topology>
    </subcellularLocation>
</comment>
<feature type="transmembrane region" description="Helical" evidence="11">
    <location>
        <begin position="147"/>
        <end position="163"/>
    </location>
</feature>
<name>A0A9N6WSB1_9CRUS</name>
<dbReference type="Pfam" id="PF09767">
    <property type="entry name" value="DUF2053"/>
    <property type="match status" value="1"/>
</dbReference>
<reference evidence="12" key="1">
    <citation type="submission" date="2021-04" db="EMBL/GenBank/DDBJ databases">
        <authorList>
            <person name="Cornetti L."/>
        </authorList>
    </citation>
    <scope>NUCLEOTIDE SEQUENCE</scope>
</reference>
<gene>
    <name evidence="12" type="primary">EOG090X0CTK</name>
</gene>
<evidence type="ECO:0000256" key="1">
    <source>
        <dbReference type="ARBA" id="ARBA00004477"/>
    </source>
</evidence>
<dbReference type="GO" id="GO:0005789">
    <property type="term" value="C:endoplasmic reticulum membrane"/>
    <property type="evidence" value="ECO:0007669"/>
    <property type="project" value="UniProtKB-SubCell"/>
</dbReference>
<keyword evidence="5" id="KW-0256">Endoplasmic reticulum</keyword>
<evidence type="ECO:0000256" key="6">
    <source>
        <dbReference type="ARBA" id="ARBA00022989"/>
    </source>
</evidence>
<dbReference type="PANTHER" id="PTHR12869:SF0">
    <property type="entry name" value="BOS COMPLEX SUBUNIT TMEM147"/>
    <property type="match status" value="1"/>
</dbReference>
<protein>
    <recommendedName>
        <fullName evidence="9">BOS complex subunit TMEM147</fullName>
    </recommendedName>
    <alternativeName>
        <fullName evidence="10">Transmembrane protein 147</fullName>
    </alternativeName>
</protein>
<proteinExistence type="inferred from homology"/>
<feature type="transmembrane region" description="Helical" evidence="11">
    <location>
        <begin position="105"/>
        <end position="127"/>
    </location>
</feature>
<dbReference type="GO" id="GO:0005886">
    <property type="term" value="C:plasma membrane"/>
    <property type="evidence" value="ECO:0007669"/>
    <property type="project" value="UniProtKB-SubCell"/>
</dbReference>
<sequence length="230" mass="25412">MTLYHFGNCLALSYVPFWIVYKYCGLSEYGAFYKCVAASGTYALTQLGKMLLLATFFPATGDYVEDSPESFSPFHELLKCTVDLIDLIGLSVVMSRIAGKGHTKVLIAGLGWAGAELVFSRLLVLWVGARGTEFDWKYIQKSFEANISIVHFLSIAALVWLYSRHDLPRQLLPAVLILIGFHSYKPVICDLVSHVMGIYSWSLLLFKAAFSLILGLIVLHIYGGVATAAA</sequence>
<evidence type="ECO:0000256" key="9">
    <source>
        <dbReference type="ARBA" id="ARBA00034846"/>
    </source>
</evidence>
<evidence type="ECO:0000256" key="3">
    <source>
        <dbReference type="ARBA" id="ARBA00022475"/>
    </source>
</evidence>
<dbReference type="InterPro" id="IPR019164">
    <property type="entry name" value="TMEM147"/>
</dbReference>
<evidence type="ECO:0000256" key="7">
    <source>
        <dbReference type="ARBA" id="ARBA00023136"/>
    </source>
</evidence>
<evidence type="ECO:0000256" key="5">
    <source>
        <dbReference type="ARBA" id="ARBA00022824"/>
    </source>
</evidence>
<organism evidence="12">
    <name type="scientific">Alona affinis</name>
    <dbReference type="NCBI Taxonomy" id="381656"/>
    <lineage>
        <taxon>Eukaryota</taxon>
        <taxon>Metazoa</taxon>
        <taxon>Ecdysozoa</taxon>
        <taxon>Arthropoda</taxon>
        <taxon>Crustacea</taxon>
        <taxon>Branchiopoda</taxon>
        <taxon>Diplostraca</taxon>
        <taxon>Cladocera</taxon>
        <taxon>Anomopoda</taxon>
        <taxon>Chydoridae</taxon>
        <taxon>Alona</taxon>
    </lineage>
</organism>
<evidence type="ECO:0000256" key="2">
    <source>
        <dbReference type="ARBA" id="ARBA00004651"/>
    </source>
</evidence>
<keyword evidence="7 11" id="KW-0472">Membrane</keyword>
<dbReference type="AlphaFoldDB" id="A0A9N6WSB1"/>
<feature type="transmembrane region" description="Helical" evidence="11">
    <location>
        <begin position="208"/>
        <end position="229"/>
    </location>
</feature>
<evidence type="ECO:0000256" key="10">
    <source>
        <dbReference type="ARBA" id="ARBA00034899"/>
    </source>
</evidence>
<evidence type="ECO:0000313" key="12">
    <source>
        <dbReference type="EMBL" id="CAG4635046.1"/>
    </source>
</evidence>
<comment type="similarity">
    <text evidence="8">Belongs to the TMEM147 family.</text>
</comment>